<evidence type="ECO:0000256" key="7">
    <source>
        <dbReference type="ARBA" id="ARBA00023033"/>
    </source>
</evidence>
<dbReference type="Gene3D" id="3.50.50.60">
    <property type="entry name" value="FAD/NAD(P)-binding domain"/>
    <property type="match status" value="2"/>
</dbReference>
<keyword evidence="4" id="KW-0274">FAD</keyword>
<evidence type="ECO:0000256" key="1">
    <source>
        <dbReference type="ARBA" id="ARBA00001974"/>
    </source>
</evidence>
<dbReference type="Proteomes" id="UP000298493">
    <property type="component" value="Unassembled WGS sequence"/>
</dbReference>
<proteinExistence type="inferred from homology"/>
<dbReference type="InterPro" id="IPR020946">
    <property type="entry name" value="Flavin_mOase-like"/>
</dbReference>
<dbReference type="EMBL" id="SNSC02000006">
    <property type="protein sequence ID" value="TID23325.1"/>
    <property type="molecule type" value="Genomic_DNA"/>
</dbReference>
<dbReference type="STRING" id="86259.A0A4Z1P5F1"/>
<keyword evidence="6" id="KW-0560">Oxidoreductase</keyword>
<evidence type="ECO:0000313" key="10">
    <source>
        <dbReference type="Proteomes" id="UP000298493"/>
    </source>
</evidence>
<dbReference type="Pfam" id="PF00743">
    <property type="entry name" value="FMO-like"/>
    <property type="match status" value="1"/>
</dbReference>
<evidence type="ECO:0000256" key="3">
    <source>
        <dbReference type="ARBA" id="ARBA00022630"/>
    </source>
</evidence>
<dbReference type="GO" id="GO:0050660">
    <property type="term" value="F:flavin adenine dinucleotide binding"/>
    <property type="evidence" value="ECO:0007669"/>
    <property type="project" value="InterPro"/>
</dbReference>
<comment type="similarity">
    <text evidence="2">Belongs to the FAD-binding monooxygenase family.</text>
</comment>
<dbReference type="PANTHER" id="PTHR43098">
    <property type="entry name" value="L-ORNITHINE N(5)-MONOOXYGENASE-RELATED"/>
    <property type="match status" value="1"/>
</dbReference>
<dbReference type="PANTHER" id="PTHR43098:SF4">
    <property type="entry name" value="BLR3857 PROTEIN"/>
    <property type="match status" value="1"/>
</dbReference>
<dbReference type="AlphaFoldDB" id="A0A4Z1P5F1"/>
<keyword evidence="7 9" id="KW-0503">Monooxygenase</keyword>
<evidence type="ECO:0000256" key="4">
    <source>
        <dbReference type="ARBA" id="ARBA00022827"/>
    </source>
</evidence>
<protein>
    <submittedName>
        <fullName evidence="9">Phenylacetone monooxygenase</fullName>
    </submittedName>
</protein>
<evidence type="ECO:0000256" key="6">
    <source>
        <dbReference type="ARBA" id="ARBA00023002"/>
    </source>
</evidence>
<evidence type="ECO:0000256" key="5">
    <source>
        <dbReference type="ARBA" id="ARBA00022857"/>
    </source>
</evidence>
<evidence type="ECO:0000313" key="9">
    <source>
        <dbReference type="EMBL" id="TID23325.1"/>
    </source>
</evidence>
<dbReference type="InterPro" id="IPR050775">
    <property type="entry name" value="FAD-binding_Monooxygenases"/>
</dbReference>
<feature type="region of interest" description="Disordered" evidence="8">
    <location>
        <begin position="1"/>
        <end position="36"/>
    </location>
</feature>
<evidence type="ECO:0000256" key="2">
    <source>
        <dbReference type="ARBA" id="ARBA00010139"/>
    </source>
</evidence>
<keyword evidence="5" id="KW-0521">NADP</keyword>
<dbReference type="InterPro" id="IPR036188">
    <property type="entry name" value="FAD/NAD-bd_sf"/>
</dbReference>
<accession>A0A4Z1P5F1</accession>
<name>A0A4Z1P5F1_9PEZI</name>
<reference evidence="9 10" key="1">
    <citation type="submission" date="2019-04" db="EMBL/GenBank/DDBJ databases">
        <title>High contiguity whole genome sequence and gene annotation resource for two Venturia nashicola isolates.</title>
        <authorList>
            <person name="Prokchorchik M."/>
            <person name="Won K."/>
            <person name="Lee Y."/>
            <person name="Choi E.D."/>
            <person name="Segonzac C."/>
            <person name="Sohn K.H."/>
        </authorList>
    </citation>
    <scope>NUCLEOTIDE SEQUENCE [LARGE SCALE GENOMIC DNA]</scope>
    <source>
        <strain evidence="9 10">PRI2</strain>
    </source>
</reference>
<dbReference type="GO" id="GO:0004499">
    <property type="term" value="F:N,N-dimethylaniline monooxygenase activity"/>
    <property type="evidence" value="ECO:0007669"/>
    <property type="project" value="InterPro"/>
</dbReference>
<dbReference type="GO" id="GO:0050661">
    <property type="term" value="F:NADP binding"/>
    <property type="evidence" value="ECO:0007669"/>
    <property type="project" value="InterPro"/>
</dbReference>
<sequence length="612" mass="68952">MATAAVQQPVHVAEPSVGSSTSNPVPQEEPSFDASDILKKYEEERDKRINLRPEGLDQYKHFNTIFSKDLSDPYTPRVEREPMVIETDFLVIGGGFAGLLLGARLMEAGITNMRIIDKAESYCYMPLLEETRYIPTEKYAKGPEILEHAQRIARQFGLYEKALFHTAVSKMTWDESSSRWLVETDRGDVIRPRFLSTASGPFNLPKLPGIPGIETFKGHSFHTSRWDYDYTGGSAYGKLDKLKGKKIGIIGTGASAIQVVPQLGQAAGELYVFQRTPSSISRRDNKPTDPEWAAEMLKTPGWQGRRQDNFQKVAGGSPEGEDLVNDGWTWTARFLRARGIKSDQQAALPENMRLRELADHAHMESLRARCDEVVKDPKTANDLKPWFRAFCKRPCFHDDYLDTFNRPNVHLVHTDGRGVDSIDETGIIANGQHYDLDCIIYSTGYEYGTAYTRRSNFSITGRNGLTIDEKWSEGEFTFHGMFINQFPNMFLISYLQVGTSTNGIHTIIRQTKHVASIVKTFKERRIKTFECTKEAEEEWTDGIVQGQTGLGAFLKCTPGYYTKEGTLTESIKSKRGGPYMGGSLAFCKLLEAWRDEGSMKGLECVEDAEAWK</sequence>
<keyword evidence="3" id="KW-0285">Flavoprotein</keyword>
<comment type="caution">
    <text evidence="9">The sequence shown here is derived from an EMBL/GenBank/DDBJ whole genome shotgun (WGS) entry which is preliminary data.</text>
</comment>
<comment type="cofactor">
    <cofactor evidence="1">
        <name>FAD</name>
        <dbReference type="ChEBI" id="CHEBI:57692"/>
    </cofactor>
</comment>
<keyword evidence="10" id="KW-1185">Reference proteome</keyword>
<evidence type="ECO:0000256" key="8">
    <source>
        <dbReference type="SAM" id="MobiDB-lite"/>
    </source>
</evidence>
<dbReference type="SUPFAM" id="SSF51905">
    <property type="entry name" value="FAD/NAD(P)-binding domain"/>
    <property type="match status" value="2"/>
</dbReference>
<gene>
    <name evidence="9" type="ORF">E6O75_ATG02961</name>
</gene>
<organism evidence="9 10">
    <name type="scientific">Venturia nashicola</name>
    <dbReference type="NCBI Taxonomy" id="86259"/>
    <lineage>
        <taxon>Eukaryota</taxon>
        <taxon>Fungi</taxon>
        <taxon>Dikarya</taxon>
        <taxon>Ascomycota</taxon>
        <taxon>Pezizomycotina</taxon>
        <taxon>Dothideomycetes</taxon>
        <taxon>Pleosporomycetidae</taxon>
        <taxon>Venturiales</taxon>
        <taxon>Venturiaceae</taxon>
        <taxon>Venturia</taxon>
    </lineage>
</organism>